<accession>A0A250X9S6</accession>
<gene>
    <name evidence="3" type="ORF">CEUSTIGMA_g7257.t1</name>
</gene>
<reference evidence="3 4" key="1">
    <citation type="submission" date="2017-08" db="EMBL/GenBank/DDBJ databases">
        <title>Acidophilic green algal genome provides insights into adaptation to an acidic environment.</title>
        <authorList>
            <person name="Hirooka S."/>
            <person name="Hirose Y."/>
            <person name="Kanesaki Y."/>
            <person name="Higuchi S."/>
            <person name="Fujiwara T."/>
            <person name="Onuma R."/>
            <person name="Era A."/>
            <person name="Ohbayashi R."/>
            <person name="Uzuka A."/>
            <person name="Nozaki H."/>
            <person name="Yoshikawa H."/>
            <person name="Miyagishima S.Y."/>
        </authorList>
    </citation>
    <scope>NUCLEOTIDE SEQUENCE [LARGE SCALE GENOMIC DNA]</scope>
    <source>
        <strain evidence="3 4">NIES-2499</strain>
    </source>
</reference>
<evidence type="ECO:0000313" key="4">
    <source>
        <dbReference type="Proteomes" id="UP000232323"/>
    </source>
</evidence>
<dbReference type="STRING" id="1157962.A0A250X9S6"/>
<organism evidence="3 4">
    <name type="scientific">Chlamydomonas eustigma</name>
    <dbReference type="NCBI Taxonomy" id="1157962"/>
    <lineage>
        <taxon>Eukaryota</taxon>
        <taxon>Viridiplantae</taxon>
        <taxon>Chlorophyta</taxon>
        <taxon>core chlorophytes</taxon>
        <taxon>Chlorophyceae</taxon>
        <taxon>CS clade</taxon>
        <taxon>Chlamydomonadales</taxon>
        <taxon>Chlamydomonadaceae</taxon>
        <taxon>Chlamydomonas</taxon>
    </lineage>
</organism>
<dbReference type="SMART" id="SM00668">
    <property type="entry name" value="CTLH"/>
    <property type="match status" value="2"/>
</dbReference>
<keyword evidence="4" id="KW-1185">Reference proteome</keyword>
<feature type="compositionally biased region" description="Polar residues" evidence="1">
    <location>
        <begin position="350"/>
        <end position="361"/>
    </location>
</feature>
<dbReference type="InterPro" id="IPR006595">
    <property type="entry name" value="CTLH_C"/>
</dbReference>
<protein>
    <recommendedName>
        <fullName evidence="2">CTLH domain-containing protein</fullName>
    </recommendedName>
</protein>
<sequence length="681" mass="75432">MVSDSDSIQLCELNLSVLDDLVLEVLKVKPLKVCKLEQIRAAIADGQLEEALALLSDTCPALIEDGRYKFKLTKQKFCEKIQKGEESSALYCARKELAPMALDAYPEAYLEFKQSMKLLISGREGHLHLSSAETMVPDIQSNREDLASSVYHAARRLLDIKEPQLIPLLTYLLYLRHIHCSTTADRLLTHEQDLADQLLPRHKPRDQPSLPLDNQLSAAQVILKEADVQALIQCTGAPRRNAMEALRHAQGDVQKAFCDELARMPLNRSLLLSLVHEYVAFRGLEVDLKDCMEPDVSRFKDVAPLGEMAMELCGRAGSTVQEDCAARGRKNWLEVEEWVKGRGAATAVEDSSANSSCSIGTSHKEEASPNSISSLDESGGSWSVRRHLQALQPFRSRSQSPPNKVPRFQGGEVGEGLAHQLSHGKGSAVTQYKDIHDKLGHLTRLFKGGRIEDIEHHILSMDPGFFESHPDHLFSLRHCRVLQLLSDNETARALGYLRSKLAPVAVLIPSMQAKLKRITSLLLDPSDLDSPEVELHATSIRLQSELRVRMGMHGPMLMKLLQVLLGVHRAWLKQEKYTDPFQMHLRLAALRQPIHVHQPHSIVSSEGAEGHSSPGRVVSVAPSLLPSLVGSASDSDNEEVEADEEGVLRIMEILELPRSAAIDLLLHHGGDVEVAIMSAFG</sequence>
<dbReference type="EMBL" id="BEGY01000046">
    <property type="protein sequence ID" value="GAX79817.1"/>
    <property type="molecule type" value="Genomic_DNA"/>
</dbReference>
<evidence type="ECO:0000259" key="2">
    <source>
        <dbReference type="PROSITE" id="PS50897"/>
    </source>
</evidence>
<feature type="region of interest" description="Disordered" evidence="1">
    <location>
        <begin position="350"/>
        <end position="379"/>
    </location>
</feature>
<dbReference type="InterPro" id="IPR024964">
    <property type="entry name" value="CTLH/CRA"/>
</dbReference>
<dbReference type="Pfam" id="PF10607">
    <property type="entry name" value="CTLH"/>
    <property type="match status" value="1"/>
</dbReference>
<evidence type="ECO:0000256" key="1">
    <source>
        <dbReference type="SAM" id="MobiDB-lite"/>
    </source>
</evidence>
<feature type="domain" description="CTLH" evidence="2">
    <location>
        <begin position="37"/>
        <end position="88"/>
    </location>
</feature>
<dbReference type="OrthoDB" id="2415936at2759"/>
<comment type="caution">
    <text evidence="3">The sequence shown here is derived from an EMBL/GenBank/DDBJ whole genome shotgun (WGS) entry which is preliminary data.</text>
</comment>
<name>A0A250X9S6_9CHLO</name>
<dbReference type="PROSITE" id="PS50897">
    <property type="entry name" value="CTLH"/>
    <property type="match status" value="1"/>
</dbReference>
<proteinExistence type="predicted"/>
<dbReference type="AlphaFoldDB" id="A0A250X9S6"/>
<evidence type="ECO:0000313" key="3">
    <source>
        <dbReference type="EMBL" id="GAX79817.1"/>
    </source>
</evidence>
<dbReference type="Proteomes" id="UP000232323">
    <property type="component" value="Unassembled WGS sequence"/>
</dbReference>